<dbReference type="Gene3D" id="2.60.120.10">
    <property type="entry name" value="Jelly Rolls"/>
    <property type="match status" value="2"/>
</dbReference>
<dbReference type="InterPro" id="IPR014710">
    <property type="entry name" value="RmlC-like_jellyroll"/>
</dbReference>
<dbReference type="PROSITE" id="PS50042">
    <property type="entry name" value="CNMP_BINDING_3"/>
    <property type="match status" value="1"/>
</dbReference>
<dbReference type="CDD" id="cd00038">
    <property type="entry name" value="CAP_ED"/>
    <property type="match status" value="1"/>
</dbReference>
<organism evidence="3 4">
    <name type="scientific">Euplotes crassus</name>
    <dbReference type="NCBI Taxonomy" id="5936"/>
    <lineage>
        <taxon>Eukaryota</taxon>
        <taxon>Sar</taxon>
        <taxon>Alveolata</taxon>
        <taxon>Ciliophora</taxon>
        <taxon>Intramacronucleata</taxon>
        <taxon>Spirotrichea</taxon>
        <taxon>Hypotrichia</taxon>
        <taxon>Euplotida</taxon>
        <taxon>Euplotidae</taxon>
        <taxon>Moneuplotes</taxon>
    </lineage>
</organism>
<gene>
    <name evidence="3" type="ORF">ECRASSUSDP1_LOCUS20413</name>
</gene>
<keyword evidence="4" id="KW-1185">Reference proteome</keyword>
<evidence type="ECO:0000313" key="4">
    <source>
        <dbReference type="Proteomes" id="UP001295684"/>
    </source>
</evidence>
<reference evidence="3" key="1">
    <citation type="submission" date="2023-07" db="EMBL/GenBank/DDBJ databases">
        <authorList>
            <consortium name="AG Swart"/>
            <person name="Singh M."/>
            <person name="Singh A."/>
            <person name="Seah K."/>
            <person name="Emmerich C."/>
        </authorList>
    </citation>
    <scope>NUCLEOTIDE SEQUENCE</scope>
    <source>
        <strain evidence="3">DP1</strain>
    </source>
</reference>
<dbReference type="EMBL" id="CAMPGE010020812">
    <property type="protein sequence ID" value="CAI2379008.1"/>
    <property type="molecule type" value="Genomic_DNA"/>
</dbReference>
<dbReference type="InterPro" id="IPR000595">
    <property type="entry name" value="cNMP-bd_dom"/>
</dbReference>
<proteinExistence type="predicted"/>
<dbReference type="Proteomes" id="UP001295684">
    <property type="component" value="Unassembled WGS sequence"/>
</dbReference>
<dbReference type="SUPFAM" id="SSF48452">
    <property type="entry name" value="TPR-like"/>
    <property type="match status" value="1"/>
</dbReference>
<accession>A0AAD1XU71</accession>
<feature type="region of interest" description="Disordered" evidence="1">
    <location>
        <begin position="140"/>
        <end position="168"/>
    </location>
</feature>
<name>A0AAD1XU71_EUPCR</name>
<dbReference type="InterPro" id="IPR011990">
    <property type="entry name" value="TPR-like_helical_dom_sf"/>
</dbReference>
<feature type="domain" description="Cyclic nucleotide-binding" evidence="2">
    <location>
        <begin position="785"/>
        <end position="851"/>
    </location>
</feature>
<evidence type="ECO:0000259" key="2">
    <source>
        <dbReference type="PROSITE" id="PS50042"/>
    </source>
</evidence>
<evidence type="ECO:0000256" key="1">
    <source>
        <dbReference type="SAM" id="MobiDB-lite"/>
    </source>
</evidence>
<dbReference type="AlphaFoldDB" id="A0AAD1XU71"/>
<evidence type="ECO:0000313" key="3">
    <source>
        <dbReference type="EMBL" id="CAI2379008.1"/>
    </source>
</evidence>
<protein>
    <recommendedName>
        <fullName evidence="2">Cyclic nucleotide-binding domain-containing protein</fullName>
    </recommendedName>
</protein>
<comment type="caution">
    <text evidence="3">The sequence shown here is derived from an EMBL/GenBank/DDBJ whole genome shotgun (WGS) entry which is preliminary data.</text>
</comment>
<sequence length="887" mass="103756">MKRSSIDTRVERLLRFEEEKKGWKDIEKSSKSLRLDKSEDSAGVKREGIEGLNVPYNKSVLKVKSFFQNGPKSYINKKYGRRAGGEDMYLQESGHISYFHKMIYDYHKQHSQERSNKDVQRAIQRPTKLFKNFKIDKIKQREKGNLRKRNNKISITISNPPKPQVFQNYSVNSRKPRKSSMLSNSSGMINTPMSSAYSNETSFQLDSSKSAYSQVIQWAKKSEVFGNRIAKIQHFHEKKAKRRSINTINQTRQAFGKFFTTKIFDALARDGHLPAELVQRNKARIKRYLEEKFNEEDKYGGEQDQNGYFGYEDPDFWYRHGFHLSKEKHIGRIKNVRKKMAKEFLKGHESWEILYGISLCNLMLGRYKESLDMIYQVSAMKKHSDRFKAKFLYLAALNNRKLGYYSDANVVYNQLIKITKYEDGRYLIKYTMGLILVPLVEDRNKITGLIESLSELIDFYCIDEPQDYISVSYSYEAEKWLFKENAISYLKTLKFFERFTTEELGKDVLPFLKLKKYKKDEIIFPDGKHVYIIISGDVILRSHEEKISPCKILARFRQGDVIGSECDLPQNLKLKDEGEVEIAETLKVENWCVVRCPTVTAVLKIEDFNRIFDKISRIRDRFVKIPEIQSIHLFTHLSKITLHRILDIMKVVELPAGALISAQTKSSKFNFAFLNYNMKNSIISIDNKKHISTDADILNRRNISFVMRIFKKETPEASEESIHSDSLSDESFLGPPKKAKQSFSKLNTFSVSKLSKVEFVNKPKQLKRRVAVRMPIHKTFDSENDGVYIVSDGICVCKNRSDNFEVTKLVRGDYWGEGSILTRKDFTEYGDIFAETQVELMWIPINEFKQLNVYELFIMMTQGRPEKYIGVEYTIKERYENKRKSRF</sequence>
<dbReference type="SUPFAM" id="SSF51206">
    <property type="entry name" value="cAMP-binding domain-like"/>
    <property type="match status" value="2"/>
</dbReference>
<feature type="compositionally biased region" description="Polar residues" evidence="1">
    <location>
        <begin position="152"/>
        <end position="168"/>
    </location>
</feature>
<dbReference type="InterPro" id="IPR018490">
    <property type="entry name" value="cNMP-bd_dom_sf"/>
</dbReference>